<keyword evidence="2" id="KW-0326">Glycosidase</keyword>
<evidence type="ECO:0000256" key="1">
    <source>
        <dbReference type="ARBA" id="ARBA00022801"/>
    </source>
</evidence>
<dbReference type="Proteomes" id="UP000761534">
    <property type="component" value="Unassembled WGS sequence"/>
</dbReference>
<dbReference type="InterPro" id="IPR027291">
    <property type="entry name" value="Glyco_hydro_38_N_sf"/>
</dbReference>
<dbReference type="Gene3D" id="1.20.1270.50">
    <property type="entry name" value="Glycoside hydrolase family 38, central domain"/>
    <property type="match status" value="1"/>
</dbReference>
<dbReference type="InterPro" id="IPR015341">
    <property type="entry name" value="Glyco_hydro_38_cen"/>
</dbReference>
<proteinExistence type="predicted"/>
<reference evidence="4" key="1">
    <citation type="journal article" date="2019" name="G3 (Bethesda)">
        <title>Genome Assemblies of Two Rare Opportunistic Yeast Pathogens: Diutina rugosa (syn. Candida rugosa) and Trichomonascus ciferrii (syn. Candida ciferrii).</title>
        <authorList>
            <person name="Mixao V."/>
            <person name="Saus E."/>
            <person name="Hansen A.P."/>
            <person name="Lass-Florl C."/>
            <person name="Gabaldon T."/>
        </authorList>
    </citation>
    <scope>NUCLEOTIDE SEQUENCE</scope>
    <source>
        <strain evidence="4">CBS 4856</strain>
    </source>
</reference>
<dbReference type="InterPro" id="IPR000602">
    <property type="entry name" value="Glyco_hydro_38_N"/>
</dbReference>
<dbReference type="OrthoDB" id="10261055at2759"/>
<dbReference type="Pfam" id="PF22907">
    <property type="entry name" value="Ams1-like_1st"/>
    <property type="match status" value="1"/>
</dbReference>
<dbReference type="InterPro" id="IPR028995">
    <property type="entry name" value="Glyco_hydro_57/38_cen_sf"/>
</dbReference>
<dbReference type="PANTHER" id="PTHR46017">
    <property type="entry name" value="ALPHA-MANNOSIDASE 2C1"/>
    <property type="match status" value="1"/>
</dbReference>
<dbReference type="GO" id="GO:0006013">
    <property type="term" value="P:mannose metabolic process"/>
    <property type="evidence" value="ECO:0007669"/>
    <property type="project" value="InterPro"/>
</dbReference>
<dbReference type="VEuPathDB" id="FungiDB:TRICI_002968"/>
<accession>A0A642V583</accession>
<dbReference type="Pfam" id="PF09261">
    <property type="entry name" value="Alpha-mann_mid"/>
    <property type="match status" value="1"/>
</dbReference>
<dbReference type="EMBL" id="SWFS01000205">
    <property type="protein sequence ID" value="KAA8914211.1"/>
    <property type="molecule type" value="Genomic_DNA"/>
</dbReference>
<evidence type="ECO:0000313" key="4">
    <source>
        <dbReference type="EMBL" id="KAA8914211.1"/>
    </source>
</evidence>
<dbReference type="InterPro" id="IPR037094">
    <property type="entry name" value="Glyco_hydro_38_cen_sf"/>
</dbReference>
<name>A0A642V583_9ASCO</name>
<dbReference type="FunFam" id="3.20.110.10:FF:000002">
    <property type="entry name" value="alpha-mannosidase 2C1 isoform X1"/>
    <property type="match status" value="1"/>
</dbReference>
<dbReference type="AlphaFoldDB" id="A0A642V583"/>
<protein>
    <recommendedName>
        <fullName evidence="3">Glycoside hydrolase family 38 central domain-containing protein</fullName>
    </recommendedName>
</protein>
<evidence type="ECO:0000313" key="5">
    <source>
        <dbReference type="Proteomes" id="UP000761534"/>
    </source>
</evidence>
<dbReference type="InterPro" id="IPR011330">
    <property type="entry name" value="Glyco_hydro/deAcase_b/a-brl"/>
</dbReference>
<sequence length="607" mass="70067">MQLDESGPDCGYPEFNNDPVPRKIQSIYENRLRQFTSGGQYNSLMLPQFYDRGRTSDKEHVKLETYPVPDTRRPLFHDAMKEAEGNWKETSKGQRFGPSWSTHWFRIHVKIPSDWKGAEQLIFNWDPGNEGFVYLPDGTAVVGLSHQDRKEWILPLEWNDGEWHLFYIEMSCNVMTGNGSPPDPNRYFTLNKADLVWPNLEARALYVDFWILGDSAREFPGDSWQKHKARSVANRIMDAFDASKPDESIAKCRAIAKEYLGDKIDSPKVYNSDNESYVIAVGNCHIDTAWLWPYAETHRKVGRSWASQLDLIERYPEYRFLASQMQQFTWLAKDYPDIFERLKKAVKQGTFIPIGGSWVEHDTNMPNGESMIRQFLLGQRFMQHHFGFRTKTFWLPDTFGYSPQIPQFCRGVGIDRFLTQKLSWNNINKFPHNSFNWVALDGSQVLCHMPPDNTYTAAAHFGDVSRSLKQHKNLDVHQQGLLLFGHGDGGGGPTAEMIEKLRRCRGVSDNADGLLPRVHSGCSIDDFYDEMLKQTNNGRDLVTWVGELYLEFHRGTYTTQASIKRGNRFSEVLMHDLEYVATMASIGCKEYKYPAKQITELWEKICL</sequence>
<dbReference type="Gene3D" id="3.20.110.10">
    <property type="entry name" value="Glycoside hydrolase 38, N terminal domain"/>
    <property type="match status" value="1"/>
</dbReference>
<dbReference type="SUPFAM" id="SSF88688">
    <property type="entry name" value="Families 57/38 glycoside transferase middle domain"/>
    <property type="match status" value="1"/>
</dbReference>
<dbReference type="GO" id="GO:0009313">
    <property type="term" value="P:oligosaccharide catabolic process"/>
    <property type="evidence" value="ECO:0007669"/>
    <property type="project" value="TreeGrafter"/>
</dbReference>
<dbReference type="GO" id="GO:0004559">
    <property type="term" value="F:alpha-mannosidase activity"/>
    <property type="evidence" value="ECO:0007669"/>
    <property type="project" value="InterPro"/>
</dbReference>
<organism evidence="4 5">
    <name type="scientific">Trichomonascus ciferrii</name>
    <dbReference type="NCBI Taxonomy" id="44093"/>
    <lineage>
        <taxon>Eukaryota</taxon>
        <taxon>Fungi</taxon>
        <taxon>Dikarya</taxon>
        <taxon>Ascomycota</taxon>
        <taxon>Saccharomycotina</taxon>
        <taxon>Dipodascomycetes</taxon>
        <taxon>Dipodascales</taxon>
        <taxon>Trichomonascaceae</taxon>
        <taxon>Trichomonascus</taxon>
        <taxon>Trichomonascus ciferrii complex</taxon>
    </lineage>
</organism>
<dbReference type="PANTHER" id="PTHR46017:SF1">
    <property type="entry name" value="ALPHA-MANNOSIDASE 2C1"/>
    <property type="match status" value="1"/>
</dbReference>
<dbReference type="InterPro" id="IPR054723">
    <property type="entry name" value="Ams1-like_N"/>
</dbReference>
<dbReference type="GO" id="GO:0000329">
    <property type="term" value="C:fungal-type vacuole membrane"/>
    <property type="evidence" value="ECO:0007669"/>
    <property type="project" value="TreeGrafter"/>
</dbReference>
<dbReference type="Pfam" id="PF01074">
    <property type="entry name" value="Glyco_hydro_38N"/>
    <property type="match status" value="1"/>
</dbReference>
<evidence type="ECO:0000259" key="3">
    <source>
        <dbReference type="SMART" id="SM00872"/>
    </source>
</evidence>
<dbReference type="SUPFAM" id="SSF88713">
    <property type="entry name" value="Glycoside hydrolase/deacetylase"/>
    <property type="match status" value="1"/>
</dbReference>
<comment type="caution">
    <text evidence="4">The sequence shown here is derived from an EMBL/GenBank/DDBJ whole genome shotgun (WGS) entry which is preliminary data.</text>
</comment>
<keyword evidence="1" id="KW-0378">Hydrolase</keyword>
<gene>
    <name evidence="4" type="ORF">TRICI_002968</name>
</gene>
<feature type="domain" description="Glycoside hydrolase family 38 central" evidence="3">
    <location>
        <begin position="551"/>
        <end position="607"/>
    </location>
</feature>
<evidence type="ECO:0000256" key="2">
    <source>
        <dbReference type="ARBA" id="ARBA00023295"/>
    </source>
</evidence>
<keyword evidence="5" id="KW-1185">Reference proteome</keyword>
<dbReference type="SMART" id="SM00872">
    <property type="entry name" value="Alpha-mann_mid"/>
    <property type="match status" value="1"/>
</dbReference>